<dbReference type="Proteomes" id="UP000050416">
    <property type="component" value="Unassembled WGS sequence"/>
</dbReference>
<name>A0A0P7YGZ6_9GAMM</name>
<evidence type="ECO:0000259" key="3">
    <source>
        <dbReference type="Pfam" id="PF13511"/>
    </source>
</evidence>
<protein>
    <recommendedName>
        <fullName evidence="3">DUF4124 domain-containing protein</fullName>
    </recommendedName>
</protein>
<keyword evidence="2" id="KW-0732">Signal</keyword>
<accession>A0A0P7YGZ6</accession>
<proteinExistence type="predicted"/>
<gene>
    <name evidence="4" type="ORF">HLUCCX14_07875</name>
</gene>
<dbReference type="OrthoDB" id="7068596at2"/>
<evidence type="ECO:0000256" key="2">
    <source>
        <dbReference type="SAM" id="SignalP"/>
    </source>
</evidence>
<evidence type="ECO:0000313" key="5">
    <source>
        <dbReference type="Proteomes" id="UP000050416"/>
    </source>
</evidence>
<organism evidence="4 5">
    <name type="scientific">Marinobacter excellens HL-55</name>
    <dbReference type="NCBI Taxonomy" id="1305731"/>
    <lineage>
        <taxon>Bacteria</taxon>
        <taxon>Pseudomonadati</taxon>
        <taxon>Pseudomonadota</taxon>
        <taxon>Gammaproteobacteria</taxon>
        <taxon>Pseudomonadales</taxon>
        <taxon>Marinobacteraceae</taxon>
        <taxon>Marinobacter</taxon>
    </lineage>
</organism>
<evidence type="ECO:0000256" key="1">
    <source>
        <dbReference type="SAM" id="MobiDB-lite"/>
    </source>
</evidence>
<comment type="caution">
    <text evidence="4">The sequence shown here is derived from an EMBL/GenBank/DDBJ whole genome shotgun (WGS) entry which is preliminary data.</text>
</comment>
<dbReference type="STRING" id="1305731.GCA_000934705_03248"/>
<sequence>MASERLLFLVLLLITPLAHAAVYQWTDANGQVHFGDRPPAQVQSNEVRVNAAPAQVDTSARERHQKMTQFLNQQQQERETRQADQAKSREQAQKAEATCQKLRARLKNMERISTFYNLDESGERVFVSEEENEQIRDRFREKVQEACSQG</sequence>
<dbReference type="AlphaFoldDB" id="A0A0P7YGZ6"/>
<dbReference type="PATRIC" id="fig|1305731.5.peg.3480"/>
<feature type="domain" description="DUF4124" evidence="3">
    <location>
        <begin position="10"/>
        <end position="57"/>
    </location>
</feature>
<dbReference type="Pfam" id="PF13511">
    <property type="entry name" value="DUF4124"/>
    <property type="match status" value="1"/>
</dbReference>
<evidence type="ECO:0000313" key="4">
    <source>
        <dbReference type="EMBL" id="KPQ28976.1"/>
    </source>
</evidence>
<reference evidence="4 5" key="1">
    <citation type="submission" date="2015-09" db="EMBL/GenBank/DDBJ databases">
        <title>Identification and resolution of microdiversity through metagenomic sequencing of parallel consortia.</title>
        <authorList>
            <person name="Nelson W.C."/>
            <person name="Romine M.F."/>
            <person name="Lindemann S.R."/>
        </authorList>
    </citation>
    <scope>NUCLEOTIDE SEQUENCE [LARGE SCALE GENOMIC DNA]</scope>
    <source>
        <strain evidence="4">HL-55</strain>
    </source>
</reference>
<feature type="chain" id="PRO_5006146273" description="DUF4124 domain-containing protein" evidence="2">
    <location>
        <begin position="21"/>
        <end position="150"/>
    </location>
</feature>
<feature type="compositionally biased region" description="Basic and acidic residues" evidence="1">
    <location>
        <begin position="76"/>
        <end position="93"/>
    </location>
</feature>
<feature type="region of interest" description="Disordered" evidence="1">
    <location>
        <begin position="71"/>
        <end position="97"/>
    </location>
</feature>
<dbReference type="InterPro" id="IPR025392">
    <property type="entry name" value="DUF4124"/>
</dbReference>
<feature type="signal peptide" evidence="2">
    <location>
        <begin position="1"/>
        <end position="20"/>
    </location>
</feature>
<dbReference type="EMBL" id="LJZQ01000009">
    <property type="protein sequence ID" value="KPQ28976.1"/>
    <property type="molecule type" value="Genomic_DNA"/>
</dbReference>